<proteinExistence type="predicted"/>
<dbReference type="OrthoDB" id="5241047at2"/>
<dbReference type="RefSeq" id="WP_108595172.1">
    <property type="nucleotide sequence ID" value="NZ_CP028913.1"/>
</dbReference>
<dbReference type="InterPro" id="IPR026590">
    <property type="entry name" value="Ssirtuin_cat_dom"/>
</dbReference>
<comment type="caution">
    <text evidence="2">Lacks conserved residue(s) required for the propagation of feature annotation.</text>
</comment>
<feature type="domain" description="Deacetylase sirtuin-type" evidence="3">
    <location>
        <begin position="1"/>
        <end position="280"/>
    </location>
</feature>
<keyword evidence="1" id="KW-0520">NAD</keyword>
<dbReference type="Pfam" id="PF13289">
    <property type="entry name" value="SIR2_2"/>
    <property type="match status" value="1"/>
</dbReference>
<protein>
    <recommendedName>
        <fullName evidence="3">Deacetylase sirtuin-type domain-containing protein</fullName>
    </recommendedName>
</protein>
<dbReference type="EMBL" id="CP028913">
    <property type="protein sequence ID" value="AWB95357.1"/>
    <property type="molecule type" value="Genomic_DNA"/>
</dbReference>
<accession>A0A2S0WVJ9</accession>
<evidence type="ECO:0000256" key="2">
    <source>
        <dbReference type="PROSITE-ProRule" id="PRU00236"/>
    </source>
</evidence>
<dbReference type="Proteomes" id="UP000244729">
    <property type="component" value="Chromosome"/>
</dbReference>
<keyword evidence="5" id="KW-1185">Reference proteome</keyword>
<name>A0A2S0WVJ9_9MICO</name>
<dbReference type="KEGG" id="agm:DCE93_06545"/>
<dbReference type="SUPFAM" id="SSF52467">
    <property type="entry name" value="DHS-like NAD/FAD-binding domain"/>
    <property type="match status" value="1"/>
</dbReference>
<evidence type="ECO:0000256" key="1">
    <source>
        <dbReference type="ARBA" id="ARBA00023027"/>
    </source>
</evidence>
<reference evidence="4 5" key="1">
    <citation type="submission" date="2018-04" db="EMBL/GenBank/DDBJ databases">
        <authorList>
            <person name="Li J."/>
        </authorList>
    </citation>
    <scope>NUCLEOTIDE SEQUENCE [LARGE SCALE GENOMIC DNA]</scope>
    <source>
        <strain evidence="5">30A</strain>
    </source>
</reference>
<dbReference type="Gene3D" id="3.40.50.1220">
    <property type="entry name" value="TPP-binding domain"/>
    <property type="match status" value="1"/>
</dbReference>
<dbReference type="GO" id="GO:0051607">
    <property type="term" value="P:defense response to virus"/>
    <property type="evidence" value="ECO:0007669"/>
    <property type="project" value="UniProtKB-KW"/>
</dbReference>
<dbReference type="AlphaFoldDB" id="A0A2S0WVJ9"/>
<evidence type="ECO:0000313" key="5">
    <source>
        <dbReference type="Proteomes" id="UP000244729"/>
    </source>
</evidence>
<evidence type="ECO:0000313" key="4">
    <source>
        <dbReference type="EMBL" id="AWB95357.1"/>
    </source>
</evidence>
<sequence>MTVTMKELVAKFAEAVAVGDAAVFVGAGTSMAAGLPDWNALIDDARVAADVPAGLADAPLAAQYIANTDGEGALHAAIKRKIDVDVVPTDVHDTLSQLPIRDYWTTNYDLLVEQSLKAQDREYQWVVGEQDYAGKPAAGTSTKRVTKMHGSLTRDAQGQRGWQVAPVITRSDFERYEEQHPITWTRLRAAWLTNSFLFLGLSFDDPNLNLLLRLSRSLPAHIDAPPHYVVFAAKADPVEHRLQQLRVADLEKAGVNVHMIDSHADLSPLLSQLEVRCRPEFLFVSGSFDATGTTDEDRFSMSVAQTLAMTLAGSNRSARPTIVSFGGPAGQVVSRHFRYALASSEYRPESVRFYYRKAETGDESIPIEHRVGMAIFTERTLDEMRDFVFPQVRAMVVIGGGSRTGEEVAAAQTHGVLVIPVGATGGAAKILWDAMDPADLGLDSTDELAWWDQLKTGSATLAAHAAGMLIKRLMFE</sequence>
<organism evidence="4 5">
    <name type="scientific">Agromyces badenianii</name>
    <dbReference type="NCBI Taxonomy" id="2080742"/>
    <lineage>
        <taxon>Bacteria</taxon>
        <taxon>Bacillati</taxon>
        <taxon>Actinomycetota</taxon>
        <taxon>Actinomycetes</taxon>
        <taxon>Micrococcales</taxon>
        <taxon>Microbacteriaceae</taxon>
        <taxon>Agromyces</taxon>
    </lineage>
</organism>
<dbReference type="GO" id="GO:0003953">
    <property type="term" value="F:NAD+ nucleosidase activity"/>
    <property type="evidence" value="ECO:0007669"/>
    <property type="project" value="UniProtKB-EC"/>
</dbReference>
<dbReference type="InterPro" id="IPR029035">
    <property type="entry name" value="DHS-like_NAD/FAD-binding_dom"/>
</dbReference>
<dbReference type="PROSITE" id="PS50305">
    <property type="entry name" value="SIRTUIN"/>
    <property type="match status" value="1"/>
</dbReference>
<gene>
    <name evidence="4" type="ORF">DCE93_06545</name>
</gene>
<evidence type="ECO:0000259" key="3">
    <source>
        <dbReference type="PROSITE" id="PS50305"/>
    </source>
</evidence>